<organism evidence="1 2">
    <name type="scientific">Paramecium pentaurelia</name>
    <dbReference type="NCBI Taxonomy" id="43138"/>
    <lineage>
        <taxon>Eukaryota</taxon>
        <taxon>Sar</taxon>
        <taxon>Alveolata</taxon>
        <taxon>Ciliophora</taxon>
        <taxon>Intramacronucleata</taxon>
        <taxon>Oligohymenophorea</taxon>
        <taxon>Peniculida</taxon>
        <taxon>Parameciidae</taxon>
        <taxon>Paramecium</taxon>
    </lineage>
</organism>
<comment type="caution">
    <text evidence="1">The sequence shown here is derived from an EMBL/GenBank/DDBJ whole genome shotgun (WGS) entry which is preliminary data.</text>
</comment>
<evidence type="ECO:0000313" key="2">
    <source>
        <dbReference type="Proteomes" id="UP000689195"/>
    </source>
</evidence>
<gene>
    <name evidence="1" type="ORF">PPENT_87.1.T1000012</name>
</gene>
<sequence length="533" mass="62286">MQKDNSKYYIQLNEIDRYPKKSTSSQLNSSSQSDSFEMIYITIPKNTLSPNSTYTLQITATNINTNQTQYQNFTIYIPFAGLICQFNNRGIQSIRKDLNLLIECNDFDTIYDWNSYPDLSIQVTCKDLQKAVHDNMNKTKTQMKNSISTFEIQEWSVTVTKFQETKKFTQIIVYLDDDFPMLNLEYNKGYLMRKINNYEQLNFTFEIPFDQKPHLLDLSIAIIYNFEIIEILQPKYIFHQFKIINSIKKLNFGDDINLKFAAQSTNNIMPSLNNITLSMNQPPECSKLFLTSSNTLALTDLLVTCSCDQSNDSPYEYQLRLFLRESDLTNFLIESSDNSLILYPFQTQNQFQIQTPTSIDSSKIGILVQVLDTGESITQIFEQITVKFAKINCSSIQFQNLNLQNQIALLFETMNQKCEELHSQIYLHLLQKSISSDKNENILKFKALKLYKQFLIQSIQSKPKTDLQNQRCFDINSNHLFITYNSTSEQEEVNLTTQIQNLKENPKNLKNTLQYFKKLKKQFQEELQLNQYT</sequence>
<dbReference type="PANTHER" id="PTHR15332">
    <property type="entry name" value="PROPROTEIN CONVERTASE SUBTILISIN_KEXIN TYPE 5-LIKE"/>
    <property type="match status" value="1"/>
</dbReference>
<keyword evidence="2" id="KW-1185">Reference proteome</keyword>
<proteinExistence type="predicted"/>
<dbReference type="EMBL" id="CAJJDO010000100">
    <property type="protein sequence ID" value="CAD8191793.1"/>
    <property type="molecule type" value="Genomic_DNA"/>
</dbReference>
<evidence type="ECO:0000313" key="1">
    <source>
        <dbReference type="EMBL" id="CAD8191793.1"/>
    </source>
</evidence>
<reference evidence="1" key="1">
    <citation type="submission" date="2021-01" db="EMBL/GenBank/DDBJ databases">
        <authorList>
            <consortium name="Genoscope - CEA"/>
            <person name="William W."/>
        </authorList>
    </citation>
    <scope>NUCLEOTIDE SEQUENCE</scope>
</reference>
<accession>A0A8S1WQ15</accession>
<dbReference type="AlphaFoldDB" id="A0A8S1WQ15"/>
<protein>
    <submittedName>
        <fullName evidence="1">Uncharacterized protein</fullName>
    </submittedName>
</protein>
<name>A0A8S1WQ15_9CILI</name>
<dbReference type="OrthoDB" id="10474880at2759"/>
<dbReference type="PANTHER" id="PTHR15332:SF175">
    <property type="entry name" value="PROPROTEIN CONVERTASE SUBTILISIN_KEXIN TYPE 5-LIKE"/>
    <property type="match status" value="1"/>
</dbReference>
<dbReference type="Proteomes" id="UP000689195">
    <property type="component" value="Unassembled WGS sequence"/>
</dbReference>